<keyword evidence="6" id="KW-0695">RNA-directed DNA polymerase</keyword>
<dbReference type="EMBL" id="QJKJ01007784">
    <property type="protein sequence ID" value="RDX81959.1"/>
    <property type="molecule type" value="Genomic_DNA"/>
</dbReference>
<accession>A0A371FUD5</accession>
<sequence length="228" mass="25853">MWGLNERTSRESLPHLECDASNIGIGSMLLQEGHPISFFNEKLKAYDKELYALAWALQVWQHYLLLNELIIHSDHESFKCLKGKANIVGDTLSKGDALLAMLETKLRGFESLKDLYVTDVDFKEAYDSCAISANGGFFSQEGFLFKDKCLCMPKSFIQELLVKKAHKGGLMGHFSVCKTYEALCEHFYWPKMRCNMHHICERCLVCKIAKPKASSNGLYTPFPILTAP</sequence>
<dbReference type="Pfam" id="PF17917">
    <property type="entry name" value="RT_RNaseH"/>
    <property type="match status" value="1"/>
</dbReference>
<dbReference type="GO" id="GO:0004519">
    <property type="term" value="F:endonuclease activity"/>
    <property type="evidence" value="ECO:0007669"/>
    <property type="project" value="UniProtKB-KW"/>
</dbReference>
<feature type="domain" description="Integrase zinc-binding" evidence="8">
    <location>
        <begin position="158"/>
        <end position="211"/>
    </location>
</feature>
<evidence type="ECO:0000256" key="3">
    <source>
        <dbReference type="ARBA" id="ARBA00022722"/>
    </source>
</evidence>
<keyword evidence="10" id="KW-1185">Reference proteome</keyword>
<dbReference type="Proteomes" id="UP000257109">
    <property type="component" value="Unassembled WGS sequence"/>
</dbReference>
<gene>
    <name evidence="9" type="primary">pol</name>
    <name evidence="9" type="ORF">CR513_37310</name>
</gene>
<dbReference type="InterPro" id="IPR043502">
    <property type="entry name" value="DNA/RNA_pol_sf"/>
</dbReference>
<dbReference type="SUPFAM" id="SSF56672">
    <property type="entry name" value="DNA/RNA polymerases"/>
    <property type="match status" value="1"/>
</dbReference>
<keyword evidence="4" id="KW-0255">Endonuclease</keyword>
<evidence type="ECO:0000259" key="8">
    <source>
        <dbReference type="Pfam" id="PF17921"/>
    </source>
</evidence>
<dbReference type="GO" id="GO:0016787">
    <property type="term" value="F:hydrolase activity"/>
    <property type="evidence" value="ECO:0007669"/>
    <property type="project" value="UniProtKB-KW"/>
</dbReference>
<evidence type="ECO:0000313" key="9">
    <source>
        <dbReference type="EMBL" id="RDX81959.1"/>
    </source>
</evidence>
<evidence type="ECO:0000259" key="7">
    <source>
        <dbReference type="Pfam" id="PF17917"/>
    </source>
</evidence>
<keyword evidence="3" id="KW-0540">Nuclease</keyword>
<comment type="caution">
    <text evidence="9">The sequence shown here is derived from an EMBL/GenBank/DDBJ whole genome shotgun (WGS) entry which is preliminary data.</text>
</comment>
<keyword evidence="2" id="KW-0548">Nucleotidyltransferase</keyword>
<keyword evidence="1" id="KW-0808">Transferase</keyword>
<evidence type="ECO:0000256" key="6">
    <source>
        <dbReference type="ARBA" id="ARBA00022918"/>
    </source>
</evidence>
<evidence type="ECO:0000256" key="1">
    <source>
        <dbReference type="ARBA" id="ARBA00022679"/>
    </source>
</evidence>
<dbReference type="GO" id="GO:0003964">
    <property type="term" value="F:RNA-directed DNA polymerase activity"/>
    <property type="evidence" value="ECO:0007669"/>
    <property type="project" value="UniProtKB-KW"/>
</dbReference>
<evidence type="ECO:0000256" key="2">
    <source>
        <dbReference type="ARBA" id="ARBA00022695"/>
    </source>
</evidence>
<dbReference type="PANTHER" id="PTHR35046">
    <property type="entry name" value="ZINC KNUCKLE (CCHC-TYPE) FAMILY PROTEIN"/>
    <property type="match status" value="1"/>
</dbReference>
<dbReference type="InterPro" id="IPR041588">
    <property type="entry name" value="Integrase_H2C2"/>
</dbReference>
<dbReference type="OrthoDB" id="425619at2759"/>
<organism evidence="9 10">
    <name type="scientific">Mucuna pruriens</name>
    <name type="common">Velvet bean</name>
    <name type="synonym">Dolichos pruriens</name>
    <dbReference type="NCBI Taxonomy" id="157652"/>
    <lineage>
        <taxon>Eukaryota</taxon>
        <taxon>Viridiplantae</taxon>
        <taxon>Streptophyta</taxon>
        <taxon>Embryophyta</taxon>
        <taxon>Tracheophyta</taxon>
        <taxon>Spermatophyta</taxon>
        <taxon>Magnoliopsida</taxon>
        <taxon>eudicotyledons</taxon>
        <taxon>Gunneridae</taxon>
        <taxon>Pentapetalae</taxon>
        <taxon>rosids</taxon>
        <taxon>fabids</taxon>
        <taxon>Fabales</taxon>
        <taxon>Fabaceae</taxon>
        <taxon>Papilionoideae</taxon>
        <taxon>50 kb inversion clade</taxon>
        <taxon>NPAAA clade</taxon>
        <taxon>indigoferoid/millettioid clade</taxon>
        <taxon>Phaseoleae</taxon>
        <taxon>Mucuna</taxon>
    </lineage>
</organism>
<dbReference type="PANTHER" id="PTHR35046:SF9">
    <property type="entry name" value="RNA-DIRECTED DNA POLYMERASE"/>
    <property type="match status" value="1"/>
</dbReference>
<dbReference type="Gene3D" id="1.10.340.70">
    <property type="match status" value="1"/>
</dbReference>
<evidence type="ECO:0000313" key="10">
    <source>
        <dbReference type="Proteomes" id="UP000257109"/>
    </source>
</evidence>
<proteinExistence type="predicted"/>
<reference evidence="9" key="1">
    <citation type="submission" date="2018-05" db="EMBL/GenBank/DDBJ databases">
        <title>Draft genome of Mucuna pruriens seed.</title>
        <authorList>
            <person name="Nnadi N.E."/>
            <person name="Vos R."/>
            <person name="Hasami M.H."/>
            <person name="Devisetty U.K."/>
            <person name="Aguiy J.C."/>
        </authorList>
    </citation>
    <scope>NUCLEOTIDE SEQUENCE [LARGE SCALE GENOMIC DNA]</scope>
    <source>
        <strain evidence="9">JCA_2017</strain>
    </source>
</reference>
<dbReference type="AlphaFoldDB" id="A0A371FUD5"/>
<dbReference type="Pfam" id="PF17921">
    <property type="entry name" value="Integrase_H2C2"/>
    <property type="match status" value="1"/>
</dbReference>
<dbReference type="InterPro" id="IPR041373">
    <property type="entry name" value="RT_RNaseH"/>
</dbReference>
<evidence type="ECO:0000256" key="4">
    <source>
        <dbReference type="ARBA" id="ARBA00022759"/>
    </source>
</evidence>
<feature type="non-terminal residue" evidence="9">
    <location>
        <position position="1"/>
    </location>
</feature>
<keyword evidence="5" id="KW-0378">Hydrolase</keyword>
<name>A0A371FUD5_MUCPR</name>
<evidence type="ECO:0000256" key="5">
    <source>
        <dbReference type="ARBA" id="ARBA00022801"/>
    </source>
</evidence>
<protein>
    <submittedName>
        <fullName evidence="9">Retrovirus-related Pol polyprotein</fullName>
    </submittedName>
</protein>
<feature type="domain" description="Reverse transcriptase RNase H-like" evidence="7">
    <location>
        <begin position="15"/>
        <end position="86"/>
    </location>
</feature>